<proteinExistence type="predicted"/>
<dbReference type="KEGG" id="sla:SERLADRAFT_409651"/>
<dbReference type="OrthoDB" id="1607513at2759"/>
<dbReference type="Proteomes" id="UP000008064">
    <property type="component" value="Unassembled WGS sequence"/>
</dbReference>
<protein>
    <submittedName>
        <fullName evidence="1">Uncharacterized protein</fullName>
    </submittedName>
</protein>
<sequence length="256" mass="29382">MEVASDDNDNILNLVIGAISLNIKRSLCWFTENWIHIDPHALPKKDNKATDSSVTPHNSQLQSSKWTRDGLLEHIIKLVTQGNLPFTMIEKEAFYAVLKFQLERPQTKDSVVPDCTTLCEAILSKTLKVKGKLWVMFKEIPGQMSITFNAWTLKAFDPYLAITQIVWNELLISVEPDQYCKVKVSEDKDLEDVDIEDWLNEWGPTLGDDYLVEDEDYDAGDLFEKVRASPQVKSYFVKVCKEENIAPLELVKWVRT</sequence>
<dbReference type="HOGENOM" id="CLU_1086509_0_0_1"/>
<evidence type="ECO:0000313" key="1">
    <source>
        <dbReference type="EMBL" id="EGO23274.1"/>
    </source>
</evidence>
<dbReference type="RefSeq" id="XP_007320514.1">
    <property type="nucleotide sequence ID" value="XM_007320452.1"/>
</dbReference>
<dbReference type="AlphaFoldDB" id="F8P296"/>
<gene>
    <name evidence="1" type="ORF">SERLADRAFT_409651</name>
</gene>
<accession>F8P296</accession>
<reference evidence="1" key="1">
    <citation type="submission" date="2011-04" db="EMBL/GenBank/DDBJ databases">
        <title>Evolution of plant cell wall degrading machinery underlies the functional diversity of forest fungi.</title>
        <authorList>
            <consortium name="US DOE Joint Genome Institute (JGI-PGF)"/>
            <person name="Eastwood D.C."/>
            <person name="Floudas D."/>
            <person name="Binder M."/>
            <person name="Majcherczyk A."/>
            <person name="Schneider P."/>
            <person name="Aerts A."/>
            <person name="Asiegbu F.O."/>
            <person name="Baker S.E."/>
            <person name="Barry K."/>
            <person name="Bendiksby M."/>
            <person name="Blumentritt M."/>
            <person name="Coutinho P.M."/>
            <person name="Cullen D."/>
            <person name="Cullen D."/>
            <person name="Gathman A."/>
            <person name="Goodell B."/>
            <person name="Henrissat B."/>
            <person name="Ihrmark K."/>
            <person name="Kauserud H."/>
            <person name="Kohler A."/>
            <person name="LaButti K."/>
            <person name="Lapidus A."/>
            <person name="Lavin J.L."/>
            <person name="Lee Y.-H."/>
            <person name="Lindquist E."/>
            <person name="Lilly W."/>
            <person name="Lucas S."/>
            <person name="Morin E."/>
            <person name="Murat C."/>
            <person name="Oguiza J.A."/>
            <person name="Park J."/>
            <person name="Pisabarro A.G."/>
            <person name="Riley R."/>
            <person name="Rosling A."/>
            <person name="Salamov A."/>
            <person name="Schmidt O."/>
            <person name="Schmutz J."/>
            <person name="Skrede I."/>
            <person name="Stenlid J."/>
            <person name="Wiebenga A."/>
            <person name="Xie X."/>
            <person name="Kues U."/>
            <person name="Hibbett D.S."/>
            <person name="Hoffmeister D."/>
            <person name="Hogberg N."/>
            <person name="Martin F."/>
            <person name="Grigoriev I.V."/>
            <person name="Watkinson S.C."/>
        </authorList>
    </citation>
    <scope>NUCLEOTIDE SEQUENCE</scope>
    <source>
        <strain evidence="1">S7.9</strain>
    </source>
</reference>
<organism>
    <name type="scientific">Serpula lacrymans var. lacrymans (strain S7.9)</name>
    <name type="common">Dry rot fungus</name>
    <dbReference type="NCBI Taxonomy" id="578457"/>
    <lineage>
        <taxon>Eukaryota</taxon>
        <taxon>Fungi</taxon>
        <taxon>Dikarya</taxon>
        <taxon>Basidiomycota</taxon>
        <taxon>Agaricomycotina</taxon>
        <taxon>Agaricomycetes</taxon>
        <taxon>Agaricomycetidae</taxon>
        <taxon>Boletales</taxon>
        <taxon>Coniophorineae</taxon>
        <taxon>Serpulaceae</taxon>
        <taxon>Serpula</taxon>
    </lineage>
</organism>
<dbReference type="GeneID" id="18812834"/>
<name>F8P296_SERL9</name>
<dbReference type="EMBL" id="GL945436">
    <property type="protein sequence ID" value="EGO23274.1"/>
    <property type="molecule type" value="Genomic_DNA"/>
</dbReference>